<dbReference type="AlphaFoldDB" id="A0A1F7F565"/>
<evidence type="ECO:0000256" key="1">
    <source>
        <dbReference type="SAM" id="Phobius"/>
    </source>
</evidence>
<name>A0A1F7F565_UNCRA</name>
<dbReference type="Proteomes" id="UP000179243">
    <property type="component" value="Unassembled WGS sequence"/>
</dbReference>
<dbReference type="PANTHER" id="PTHR30441:SF8">
    <property type="entry name" value="DUF748 DOMAIN-CONTAINING PROTEIN"/>
    <property type="match status" value="1"/>
</dbReference>
<feature type="transmembrane region" description="Helical" evidence="1">
    <location>
        <begin position="33"/>
        <end position="54"/>
    </location>
</feature>
<dbReference type="GO" id="GO:0005886">
    <property type="term" value="C:plasma membrane"/>
    <property type="evidence" value="ECO:0007669"/>
    <property type="project" value="TreeGrafter"/>
</dbReference>
<organism evidence="2 3">
    <name type="scientific">Candidatus Raymondbacteria bacterium RIFOXYD12_FULL_49_13</name>
    <dbReference type="NCBI Taxonomy" id="1817890"/>
    <lineage>
        <taxon>Bacteria</taxon>
        <taxon>Raymondiibacteriota</taxon>
    </lineage>
</organism>
<protein>
    <submittedName>
        <fullName evidence="2">Uncharacterized protein</fullName>
    </submittedName>
</protein>
<dbReference type="GO" id="GO:0090313">
    <property type="term" value="P:regulation of protein targeting to membrane"/>
    <property type="evidence" value="ECO:0007669"/>
    <property type="project" value="TreeGrafter"/>
</dbReference>
<comment type="caution">
    <text evidence="2">The sequence shown here is derived from an EMBL/GenBank/DDBJ whole genome shotgun (WGS) entry which is preliminary data.</text>
</comment>
<dbReference type="EMBL" id="MFYX01000121">
    <property type="protein sequence ID" value="OGK01656.1"/>
    <property type="molecule type" value="Genomic_DNA"/>
</dbReference>
<keyword evidence="1" id="KW-0472">Membrane</keyword>
<accession>A0A1F7F565</accession>
<proteinExistence type="predicted"/>
<keyword evidence="1" id="KW-1133">Transmembrane helix</keyword>
<evidence type="ECO:0000313" key="2">
    <source>
        <dbReference type="EMBL" id="OGK01656.1"/>
    </source>
</evidence>
<keyword evidence="1" id="KW-0812">Transmembrane</keyword>
<evidence type="ECO:0000313" key="3">
    <source>
        <dbReference type="Proteomes" id="UP000179243"/>
    </source>
</evidence>
<dbReference type="PANTHER" id="PTHR30441">
    <property type="entry name" value="DUF748 DOMAIN-CONTAINING PROTEIN"/>
    <property type="match status" value="1"/>
</dbReference>
<gene>
    <name evidence="2" type="ORF">A2519_08995</name>
</gene>
<reference evidence="2 3" key="1">
    <citation type="journal article" date="2016" name="Nat. Commun.">
        <title>Thousands of microbial genomes shed light on interconnected biogeochemical processes in an aquifer system.</title>
        <authorList>
            <person name="Anantharaman K."/>
            <person name="Brown C.T."/>
            <person name="Hug L.A."/>
            <person name="Sharon I."/>
            <person name="Castelle C.J."/>
            <person name="Probst A.J."/>
            <person name="Thomas B.C."/>
            <person name="Singh A."/>
            <person name="Wilkins M.J."/>
            <person name="Karaoz U."/>
            <person name="Brodie E.L."/>
            <person name="Williams K.H."/>
            <person name="Hubbard S.S."/>
            <person name="Banfield J.F."/>
        </authorList>
    </citation>
    <scope>NUCLEOTIDE SEQUENCE [LARGE SCALE GENOMIC DNA]</scope>
</reference>
<sequence>MVFPGIKITIRYDKTCHIFKKNAIFISMRRHPIAILCVTMLVLLIILGFIPLSLKSLDRLVKEQADKLIQGDTLAIDKISIQLWRGLSLSNVSYVTRKDKQPAIRVHVPTIRLSYKFLALVRGKAHIHAITIVEPEITMILPQQAYTQPQSAKTSLIPVLPLPLGKLPLDLPIDIEINKLEITNGSLTAQQKPGDKMKIQGFSLSLAASVNTLVSVTGTLHADSLWPVYPYLITGFKTYFSLSPDSLKIENAGFSTYGGKGRFSVSMRTLAPLSLDGTISLNHIVLEKVLSSVRLGEVKASGKVSVDLTLHGKGMDPNAWQGKGKFSAQDLLISGLPFQKTLATLLFLPALNHLQFDIIKTSLVLSKGKMNTPDLQGTGNVANITGSGWIGLDMQAKEQVRISFSPQLCSRLPPMVSREILIPSPGGRCDTKGEMYGPLSKLQISLDKSVKNRAAGAIIKRAGSLINKLFK</sequence>
<dbReference type="InterPro" id="IPR052894">
    <property type="entry name" value="AsmA-related"/>
</dbReference>